<proteinExistence type="predicted"/>
<dbReference type="eggNOG" id="COG4913">
    <property type="taxonomic scope" value="Bacteria"/>
</dbReference>
<evidence type="ECO:0000313" key="2">
    <source>
        <dbReference type="EMBL" id="KNY29669.1"/>
    </source>
</evidence>
<dbReference type="Proteomes" id="UP000036923">
    <property type="component" value="Unassembled WGS sequence"/>
</dbReference>
<dbReference type="InterPro" id="IPR027417">
    <property type="entry name" value="P-loop_NTPase"/>
</dbReference>
<dbReference type="PATRIC" id="fig|398512.5.peg.5182"/>
<dbReference type="Pfam" id="PF13558">
    <property type="entry name" value="SbcC_Walker_B"/>
    <property type="match status" value="1"/>
</dbReference>
<sequence>MKKLTRLLLVNWHYYSLEVIEFDDINFLTGKTGAGKTTIIDAMQLVLLGDTNGQHFFNKAANDRSRRTLKGYLRGEYGDDGQTGFLSLREGPFSSYIVCEFFDTEKDRYLTLGVVFDCNFSVQDESTYFILKEPIPENYFIVDESPLSIKDLKAYLRKNYDKNLFEFSESGRAYQSKIKSLFGGLRDNYFSLLKKAVSFSPIVDIEEFITSNICDAKDNVDITAMQENLRHYRKLEQEANLMKSRITDLENISRNYKALQDERQKLDIYQYLIDRSELEKNLLEINKIKDNIENLENQYAEKAGNQAKLAAEIMEKSTSRDSLIEQRGKDNLYQNQQALESEKKTIEEKIRSFESTINELVNRFHIYGLNWSSAAEDTENLIGHVGRLSNKDSINDELNELYTSLTSFKHGIGKLLDIRDYNLSSLSSDQYHKLMESGDSFKTSLSNLGHMLSKLLDSKSLVLKECEEKIIALKRNIKPFDRTVQTLKEELQLRLSLKYKKDIAVNILADLLEIPDARWVNTIEGYMNRQKQYILVAPEYYPEALKCYEQIKLDKGIYDIGLIDGEKALSSNPVCLKGSLAEEVFTDDPYARAYVDFLLGRVIKCDSVTDLRKNDRSVTDTGMLYQGYVASQISPSLWQKPLIGKKSIQEQIARLELEKNELEEDYKLIKSSFDMFKKIRHIDTMNQNEAQDNDRKLQESMAIPNLQSRKQEILDKLSQLDLAWIHDISNEINALGIEIEELKSLERDCISKCGVLKERIDNLRDVQLPNEIAQSEIKNKQITANYSKEWISETGEPRFIEELSNKKNPNSIIADHRSSLGARRNQLEKHLELLLNLRSEYNRKYGYSYDIGARDNQKYDKTLLELREEKLPQYLEKITGAKSMAYEQFVSHFLAELKANIDDVTERIAELNNSLKKHRWGSEQFSFSVVPNPDYKPFYDMITDPMLMSGYNITSHVFIEKHGPVIDELFSKIMDYGSGMDADSRLEMEKNIKLYTDYKTYLRFDMYSYDQDNNRQRLSKTLLKKSGGETQTPFYIAMLASFAQLYHVNDRNWNCIRLIIFDEAFSKMDGERIRESILLLRSIGFQCILSAPPEKIGDIAPLVDRNIVAIKKGRQSFTRFFAGSKLSQEFASSLE</sequence>
<dbReference type="Gene3D" id="3.40.50.300">
    <property type="entry name" value="P-loop containing nucleotide triphosphate hydrolases"/>
    <property type="match status" value="2"/>
</dbReference>
<dbReference type="STRING" id="398512.Bccel_4943"/>
<dbReference type="SUPFAM" id="SSF52540">
    <property type="entry name" value="P-loop containing nucleoside triphosphate hydrolases"/>
    <property type="match status" value="1"/>
</dbReference>
<keyword evidence="1" id="KW-0175">Coiled coil</keyword>
<dbReference type="EMBL" id="LGTC01000001">
    <property type="protein sequence ID" value="KNY29669.1"/>
    <property type="molecule type" value="Genomic_DNA"/>
</dbReference>
<dbReference type="RefSeq" id="WP_036935105.1">
    <property type="nucleotide sequence ID" value="NZ_JQKC01000001.1"/>
</dbReference>
<dbReference type="OrthoDB" id="174137at2"/>
<organism evidence="2 3">
    <name type="scientific">Pseudobacteroides cellulosolvens ATCC 35603 = DSM 2933</name>
    <dbReference type="NCBI Taxonomy" id="398512"/>
    <lineage>
        <taxon>Bacteria</taxon>
        <taxon>Bacillati</taxon>
        <taxon>Bacillota</taxon>
        <taxon>Clostridia</taxon>
        <taxon>Eubacteriales</taxon>
        <taxon>Oscillospiraceae</taxon>
        <taxon>Pseudobacteroides</taxon>
    </lineage>
</organism>
<evidence type="ECO:0000313" key="3">
    <source>
        <dbReference type="Proteomes" id="UP000036923"/>
    </source>
</evidence>
<comment type="caution">
    <text evidence="2">The sequence shown here is derived from an EMBL/GenBank/DDBJ whole genome shotgun (WGS) entry which is preliminary data.</text>
</comment>
<feature type="coiled-coil region" evidence="1">
    <location>
        <begin position="645"/>
        <end position="672"/>
    </location>
</feature>
<evidence type="ECO:0000256" key="1">
    <source>
        <dbReference type="SAM" id="Coils"/>
    </source>
</evidence>
<dbReference type="AlphaFoldDB" id="A0A0L6JVB3"/>
<reference evidence="3" key="1">
    <citation type="submission" date="2015-07" db="EMBL/GenBank/DDBJ databases">
        <title>Near-Complete Genome Sequence of the Cellulolytic Bacterium Bacteroides (Pseudobacteroides) cellulosolvens ATCC 35603.</title>
        <authorList>
            <person name="Dassa B."/>
            <person name="Utturkar S.M."/>
            <person name="Klingeman D.M."/>
            <person name="Hurt R.A."/>
            <person name="Keller M."/>
            <person name="Xu J."/>
            <person name="Reddy Y.H.K."/>
            <person name="Borovok I."/>
            <person name="Grinberg I.R."/>
            <person name="Lamed R."/>
            <person name="Zhivin O."/>
            <person name="Bayer E.A."/>
            <person name="Brown S.D."/>
        </authorList>
    </citation>
    <scope>NUCLEOTIDE SEQUENCE [LARGE SCALE GENOMIC DNA]</scope>
    <source>
        <strain evidence="3">DSM 2933</strain>
    </source>
</reference>
<dbReference type="GO" id="GO:0000731">
    <property type="term" value="P:DNA synthesis involved in DNA repair"/>
    <property type="evidence" value="ECO:0007669"/>
    <property type="project" value="TreeGrafter"/>
</dbReference>
<dbReference type="PANTHER" id="PTHR32182">
    <property type="entry name" value="DNA REPLICATION AND REPAIR PROTEIN RECF"/>
    <property type="match status" value="1"/>
</dbReference>
<dbReference type="Pfam" id="PF13555">
    <property type="entry name" value="AAA_29"/>
    <property type="match status" value="1"/>
</dbReference>
<dbReference type="GO" id="GO:0006302">
    <property type="term" value="P:double-strand break repair"/>
    <property type="evidence" value="ECO:0007669"/>
    <property type="project" value="TreeGrafter"/>
</dbReference>
<protein>
    <submittedName>
        <fullName evidence="2">Uncharacterized protein</fullName>
    </submittedName>
</protein>
<keyword evidence="3" id="KW-1185">Reference proteome</keyword>
<accession>A0A0L6JVB3</accession>
<gene>
    <name evidence="2" type="ORF">Bccel_4943</name>
</gene>
<dbReference type="PANTHER" id="PTHR32182:SF0">
    <property type="entry name" value="DNA REPLICATION AND REPAIR PROTEIN RECF"/>
    <property type="match status" value="1"/>
</dbReference>
<feature type="coiled-coil region" evidence="1">
    <location>
        <begin position="232"/>
        <end position="363"/>
    </location>
</feature>
<name>A0A0L6JVB3_9FIRM</name>